<dbReference type="InterPro" id="IPR050478">
    <property type="entry name" value="Ethylene_sulfur-biosynth"/>
</dbReference>
<dbReference type="RefSeq" id="WP_048571439.1">
    <property type="nucleotide sequence ID" value="NZ_LFVU01000028.1"/>
</dbReference>
<dbReference type="Pfam" id="PF00155">
    <property type="entry name" value="Aminotran_1_2"/>
    <property type="match status" value="1"/>
</dbReference>
<dbReference type="NCBIfam" id="TIGR03801">
    <property type="entry name" value="asp_4_decarbox"/>
    <property type="match status" value="1"/>
</dbReference>
<dbReference type="PATRIC" id="fig|1121307.3.peg.648"/>
<dbReference type="InterPro" id="IPR004838">
    <property type="entry name" value="NHTrfase_class1_PyrdxlP-BS"/>
</dbReference>
<dbReference type="EC" id="2.6.1.-" evidence="2"/>
<dbReference type="Gene3D" id="1.10.20.110">
    <property type="match status" value="1"/>
</dbReference>
<evidence type="ECO:0000256" key="2">
    <source>
        <dbReference type="RuleBase" id="RU000481"/>
    </source>
</evidence>
<evidence type="ECO:0000313" key="5">
    <source>
        <dbReference type="Proteomes" id="UP000036756"/>
    </source>
</evidence>
<keyword evidence="4" id="KW-0456">Lyase</keyword>
<dbReference type="GO" id="GO:0016829">
    <property type="term" value="F:lyase activity"/>
    <property type="evidence" value="ECO:0007669"/>
    <property type="project" value="UniProtKB-KW"/>
</dbReference>
<dbReference type="EMBL" id="LFVU01000028">
    <property type="protein sequence ID" value="KMT21049.1"/>
    <property type="molecule type" value="Genomic_DNA"/>
</dbReference>
<keyword evidence="1" id="KW-0663">Pyridoxal phosphate</keyword>
<dbReference type="PANTHER" id="PTHR43795:SF2">
    <property type="entry name" value="BIFUNCTIONAL ASPARTATE AMINOTRANSFERASE AND GLUTAMATE_ASPARTATE-PREPHENATE AMINOTRANSFERASE"/>
    <property type="match status" value="1"/>
</dbReference>
<dbReference type="NCBIfam" id="NF006755">
    <property type="entry name" value="PRK09275.1"/>
    <property type="match status" value="1"/>
</dbReference>
<dbReference type="InterPro" id="IPR015424">
    <property type="entry name" value="PyrdxlP-dep_Trfase"/>
</dbReference>
<dbReference type="Proteomes" id="UP000036756">
    <property type="component" value="Unassembled WGS sequence"/>
</dbReference>
<dbReference type="InterPro" id="IPR015421">
    <property type="entry name" value="PyrdxlP-dep_Trfase_major"/>
</dbReference>
<comment type="cofactor">
    <cofactor evidence="2">
        <name>pyridoxal 5'-phosphate</name>
        <dbReference type="ChEBI" id="CHEBI:597326"/>
    </cofactor>
</comment>
<evidence type="ECO:0000259" key="3">
    <source>
        <dbReference type="Pfam" id="PF00155"/>
    </source>
</evidence>
<dbReference type="GO" id="GO:0030170">
    <property type="term" value="F:pyridoxal phosphate binding"/>
    <property type="evidence" value="ECO:0007669"/>
    <property type="project" value="InterPro"/>
</dbReference>
<name>A0A0J8D9R0_CLOCY</name>
<feature type="domain" description="Aminotransferase class I/classII large" evidence="3">
    <location>
        <begin position="198"/>
        <end position="519"/>
    </location>
</feature>
<accession>A0A0J8D9R0</accession>
<reference evidence="4 5" key="1">
    <citation type="submission" date="2015-06" db="EMBL/GenBank/DDBJ databases">
        <title>Draft genome sequence of the purine-degrading Clostridium cylindrosporum HC-1 (DSM 605).</title>
        <authorList>
            <person name="Poehlein A."/>
            <person name="Schiel-Bengelsdorf B."/>
            <person name="Bengelsdorf F."/>
            <person name="Daniel R."/>
            <person name="Duerre P."/>
        </authorList>
    </citation>
    <scope>NUCLEOTIDE SEQUENCE [LARGE SCALE GENOMIC DNA]</scope>
    <source>
        <strain evidence="4 5">DSM 605</strain>
    </source>
</reference>
<proteinExistence type="inferred from homology"/>
<evidence type="ECO:0000313" key="4">
    <source>
        <dbReference type="EMBL" id="KMT21049.1"/>
    </source>
</evidence>
<dbReference type="GO" id="GO:0008483">
    <property type="term" value="F:transaminase activity"/>
    <property type="evidence" value="ECO:0007669"/>
    <property type="project" value="UniProtKB-KW"/>
</dbReference>
<gene>
    <name evidence="4" type="ORF">CLCY_1c02830</name>
</gene>
<keyword evidence="5" id="KW-1185">Reference proteome</keyword>
<dbReference type="Gene3D" id="3.90.1150.10">
    <property type="entry name" value="Aspartate Aminotransferase, domain 1"/>
    <property type="match status" value="1"/>
</dbReference>
<comment type="similarity">
    <text evidence="2">Belongs to the class-I pyridoxal-phosphate-dependent aminotransferase family.</text>
</comment>
<protein>
    <recommendedName>
        <fullName evidence="2">Aminotransferase</fullName>
        <ecNumber evidence="2">2.6.1.-</ecNumber>
    </recommendedName>
</protein>
<dbReference type="PANTHER" id="PTHR43795">
    <property type="entry name" value="BIFUNCTIONAL ASPARTATE AMINOTRANSFERASE AND GLUTAMATE/ASPARTATE-PREPHENATE AMINOTRANSFERASE-RELATED"/>
    <property type="match status" value="1"/>
</dbReference>
<dbReference type="InterPro" id="IPR004839">
    <property type="entry name" value="Aminotransferase_I/II_large"/>
</dbReference>
<organism evidence="4 5">
    <name type="scientific">Clostridium cylindrosporum DSM 605</name>
    <dbReference type="NCBI Taxonomy" id="1121307"/>
    <lineage>
        <taxon>Bacteria</taxon>
        <taxon>Bacillati</taxon>
        <taxon>Bacillota</taxon>
        <taxon>Clostridia</taxon>
        <taxon>Eubacteriales</taxon>
        <taxon>Clostridiaceae</taxon>
        <taxon>Clostridium</taxon>
    </lineage>
</organism>
<dbReference type="InterPro" id="IPR015422">
    <property type="entry name" value="PyrdxlP-dep_Trfase_small"/>
</dbReference>
<dbReference type="Gene3D" id="3.40.640.10">
    <property type="entry name" value="Type I PLP-dependent aspartate aminotransferase-like (Major domain)"/>
    <property type="match status" value="1"/>
</dbReference>
<keyword evidence="2 4" id="KW-0808">Transferase</keyword>
<evidence type="ECO:0000256" key="1">
    <source>
        <dbReference type="ARBA" id="ARBA00022898"/>
    </source>
</evidence>
<dbReference type="OrthoDB" id="9804407at2"/>
<dbReference type="PROSITE" id="PS00105">
    <property type="entry name" value="AA_TRANSFER_CLASS_1"/>
    <property type="match status" value="1"/>
</dbReference>
<sequence>MANYTAKRKELEELYNKISPFELKNKIIAIAESNKNDSAKFLLNAGRGNPNWIADTPRDAFFTFGHFATEECRRVWNENDLAGMPSKDGIAKRLYEYITNHPNAPGIDLLKKIIDYGINVEGFNPDEWVYEIADGIIGDNYPLPDRMLIHTEKIVNRYILQEMYGNKNLNEKLNIFAVEGATAAMCYIFDSLVANSLILKGEKIAIMSPIFTPYLEIPLLSRYDFEIIEIKATETTKDGTHTWQYPSSEIEKLKDPSIKALFIVNPSNPPSVAIRESSIQEIVNIVENHNPNLIIISDDVYCTFVDNFKSILSYLPHNTIGVYSFSKYFGVTGWRLGVISLKEDNVIDKTLKSLPQNFKDEIIERYESITTNIDELKFIDRLVADSRQVALNHTAGLSTPQQVQMAFFCGFSLVDKENNYKNLTKEICRRRQRLLFENLGLELRKDPLDASYYTEFDLLEWANHYYGSEFTKYLQANYTPVDVLYRLAEESSIILLSGGGFHGPEWSIRISLANLNDEDYIKISKELHRILQDYINSWKSYKDGKK</sequence>
<dbReference type="GO" id="GO:0006520">
    <property type="term" value="P:amino acid metabolic process"/>
    <property type="evidence" value="ECO:0007669"/>
    <property type="project" value="TreeGrafter"/>
</dbReference>
<dbReference type="InterPro" id="IPR022518">
    <property type="entry name" value="Aspartate_4-decarboxylase"/>
</dbReference>
<comment type="caution">
    <text evidence="4">The sequence shown here is derived from an EMBL/GenBank/DDBJ whole genome shotgun (WGS) entry which is preliminary data.</text>
</comment>
<keyword evidence="2 4" id="KW-0032">Aminotransferase</keyword>
<dbReference type="AlphaFoldDB" id="A0A0J8D9R0"/>
<dbReference type="STRING" id="1121307.CLCY_1c02830"/>
<dbReference type="CDD" id="cd00609">
    <property type="entry name" value="AAT_like"/>
    <property type="match status" value="1"/>
</dbReference>
<dbReference type="SUPFAM" id="SSF53383">
    <property type="entry name" value="PLP-dependent transferases"/>
    <property type="match status" value="1"/>
</dbReference>